<evidence type="ECO:0000256" key="2">
    <source>
        <dbReference type="SAM" id="SignalP"/>
    </source>
</evidence>
<feature type="chain" id="PRO_5011645921" description="HEAT repeat-containing protein" evidence="2">
    <location>
        <begin position="25"/>
        <end position="680"/>
    </location>
</feature>
<reference evidence="4" key="1">
    <citation type="submission" date="2016-10" db="EMBL/GenBank/DDBJ databases">
        <authorList>
            <person name="Varghese N."/>
            <person name="Submissions S."/>
        </authorList>
    </citation>
    <scope>NUCLEOTIDE SEQUENCE [LARGE SCALE GENOMIC DNA]</scope>
    <source>
        <strain evidence="4">DSM 26893</strain>
    </source>
</reference>
<organism evidence="3 4">
    <name type="scientific">Palleronia pelagia</name>
    <dbReference type="NCBI Taxonomy" id="387096"/>
    <lineage>
        <taxon>Bacteria</taxon>
        <taxon>Pseudomonadati</taxon>
        <taxon>Pseudomonadota</taxon>
        <taxon>Alphaproteobacteria</taxon>
        <taxon>Rhodobacterales</taxon>
        <taxon>Roseobacteraceae</taxon>
        <taxon>Palleronia</taxon>
    </lineage>
</organism>
<dbReference type="AlphaFoldDB" id="A0A1H8L4K8"/>
<feature type="compositionally biased region" description="Low complexity" evidence="1">
    <location>
        <begin position="630"/>
        <end position="645"/>
    </location>
</feature>
<keyword evidence="2" id="KW-0732">Signal</keyword>
<feature type="region of interest" description="Disordered" evidence="1">
    <location>
        <begin position="201"/>
        <end position="225"/>
    </location>
</feature>
<keyword evidence="4" id="KW-1185">Reference proteome</keyword>
<evidence type="ECO:0008006" key="5">
    <source>
        <dbReference type="Google" id="ProtNLM"/>
    </source>
</evidence>
<dbReference type="OrthoDB" id="7847197at2"/>
<dbReference type="RefSeq" id="WP_091846504.1">
    <property type="nucleotide sequence ID" value="NZ_FOCM01000009.1"/>
</dbReference>
<dbReference type="Proteomes" id="UP000199372">
    <property type="component" value="Unassembled WGS sequence"/>
</dbReference>
<feature type="compositionally biased region" description="Low complexity" evidence="1">
    <location>
        <begin position="205"/>
        <end position="221"/>
    </location>
</feature>
<name>A0A1H8L4K8_9RHOB</name>
<proteinExistence type="predicted"/>
<protein>
    <recommendedName>
        <fullName evidence="5">HEAT repeat-containing protein</fullName>
    </recommendedName>
</protein>
<evidence type="ECO:0000256" key="1">
    <source>
        <dbReference type="SAM" id="MobiDB-lite"/>
    </source>
</evidence>
<evidence type="ECO:0000313" key="3">
    <source>
        <dbReference type="EMBL" id="SEO00073.1"/>
    </source>
</evidence>
<evidence type="ECO:0000313" key="4">
    <source>
        <dbReference type="Proteomes" id="UP000199372"/>
    </source>
</evidence>
<dbReference type="EMBL" id="FOCM01000009">
    <property type="protein sequence ID" value="SEO00073.1"/>
    <property type="molecule type" value="Genomic_DNA"/>
</dbReference>
<accession>A0A1H8L4K8</accession>
<feature type="signal peptide" evidence="2">
    <location>
        <begin position="1"/>
        <end position="24"/>
    </location>
</feature>
<feature type="region of interest" description="Disordered" evidence="1">
    <location>
        <begin position="630"/>
        <end position="652"/>
    </location>
</feature>
<sequence length="680" mass="71436">MIDLNFLRLGLVVLGLTLAAQAAAQDVSVRSADHLTFTRVVVDFEDDAPRDVSREGERILVRSEGGERFELDGVYRRIPRERVARIVGDGPGQLVIELACDCPFESFRLPNGGLVIDVADPGPNGRPPAIREARAEVATPSPTLGEALDLPPPPTFLPGLLANRLADDSAPLADAATELRASLSEQFARGAAQGLIRAAVPSQGPADADTAPAAPTAPVPAQELPNLRVQTQVDRDSAGAGPLAARVACLPEAVSDVTLWGDGREAGWPSAPVDALYDDVGRPVASAHATRARTMLYLGFGAEARALLPRAMLERQETRLLDEIARVLDGETPGALLSGQADCDSFAGLLAILDPELSGVEDPDPALRRLADLPRHLRDLLGPRVAERLARMGATEAAITARNSYARGTPPDPVADAFAADALDRAAAPDATANRMRPVVETRAPRAAEAMRVLIAAVAGGEGGVPSDLLEQARALAFEAADPDRAALEAEILRAGIAAGRLAEVADEMDALARAGRGPFPAVERLLFRAIAALPSDAAFLRAMVPLTDRPVADDDTRLAIATRLADLRLMPAAERVIDASGQVPVRAERVLRARIAAEDGKARIAESYITGLEGPEIAALRTELAEIQAPPASEAQAAPAETAAAPPPALQRSEIADGIETLARSATLRDEIDALLSEE</sequence>
<gene>
    <name evidence="3" type="ORF">SAMN04488011_10981</name>
</gene>